<evidence type="ECO:0000256" key="1">
    <source>
        <dbReference type="SAM" id="MobiDB-lite"/>
    </source>
</evidence>
<reference evidence="2" key="1">
    <citation type="journal article" date="2022" name="bioRxiv">
        <title>Sequencing and chromosome-scale assembly of the giantPleurodeles waltlgenome.</title>
        <authorList>
            <person name="Brown T."/>
            <person name="Elewa A."/>
            <person name="Iarovenko S."/>
            <person name="Subramanian E."/>
            <person name="Araus A.J."/>
            <person name="Petzold A."/>
            <person name="Susuki M."/>
            <person name="Suzuki K.-i.T."/>
            <person name="Hayashi T."/>
            <person name="Toyoda A."/>
            <person name="Oliveira C."/>
            <person name="Osipova E."/>
            <person name="Leigh N.D."/>
            <person name="Simon A."/>
            <person name="Yun M.H."/>
        </authorList>
    </citation>
    <scope>NUCLEOTIDE SEQUENCE</scope>
    <source>
        <strain evidence="2">20211129_DDA</strain>
        <tissue evidence="2">Liver</tissue>
    </source>
</reference>
<accession>A0AAV7VCY9</accession>
<gene>
    <name evidence="2" type="ORF">NDU88_002595</name>
</gene>
<dbReference type="Proteomes" id="UP001066276">
    <property type="component" value="Chromosome 2_1"/>
</dbReference>
<organism evidence="2 3">
    <name type="scientific">Pleurodeles waltl</name>
    <name type="common">Iberian ribbed newt</name>
    <dbReference type="NCBI Taxonomy" id="8319"/>
    <lineage>
        <taxon>Eukaryota</taxon>
        <taxon>Metazoa</taxon>
        <taxon>Chordata</taxon>
        <taxon>Craniata</taxon>
        <taxon>Vertebrata</taxon>
        <taxon>Euteleostomi</taxon>
        <taxon>Amphibia</taxon>
        <taxon>Batrachia</taxon>
        <taxon>Caudata</taxon>
        <taxon>Salamandroidea</taxon>
        <taxon>Salamandridae</taxon>
        <taxon>Pleurodelinae</taxon>
        <taxon>Pleurodeles</taxon>
    </lineage>
</organism>
<sequence length="174" mass="19576">MMKNKSTERTESYLFSKFKYGTEGMIAKEEKTIKVILKFRLRHQRLVTQEKIVRLHNCHDLEESDMRTVEKALSDVRPQLQDLKKKKNGSLQSKSLNLRQAPHLMCFAGVIELRGLPVGVPSGRRVVLWLPGAASSVRPPALERDDSGAALTRLCDSPMASRDSEAQLDAFGGR</sequence>
<name>A0AAV7VCY9_PLEWA</name>
<dbReference type="EMBL" id="JANPWB010000003">
    <property type="protein sequence ID" value="KAJ1198756.1"/>
    <property type="molecule type" value="Genomic_DNA"/>
</dbReference>
<feature type="region of interest" description="Disordered" evidence="1">
    <location>
        <begin position="154"/>
        <end position="174"/>
    </location>
</feature>
<proteinExistence type="predicted"/>
<protein>
    <recommendedName>
        <fullName evidence="4">MADS-box domain-containing protein</fullName>
    </recommendedName>
</protein>
<keyword evidence="3" id="KW-1185">Reference proteome</keyword>
<evidence type="ECO:0000313" key="2">
    <source>
        <dbReference type="EMBL" id="KAJ1198756.1"/>
    </source>
</evidence>
<evidence type="ECO:0000313" key="3">
    <source>
        <dbReference type="Proteomes" id="UP001066276"/>
    </source>
</evidence>
<comment type="caution">
    <text evidence="2">The sequence shown here is derived from an EMBL/GenBank/DDBJ whole genome shotgun (WGS) entry which is preliminary data.</text>
</comment>
<evidence type="ECO:0008006" key="4">
    <source>
        <dbReference type="Google" id="ProtNLM"/>
    </source>
</evidence>
<dbReference type="AlphaFoldDB" id="A0AAV7VCY9"/>